<feature type="region of interest" description="Disordered" evidence="1">
    <location>
        <begin position="1"/>
        <end position="39"/>
    </location>
</feature>
<organism evidence="2">
    <name type="scientific">Psilocybe cubensis</name>
    <name type="common">Psychedelic mushroom</name>
    <name type="synonym">Stropharia cubensis</name>
    <dbReference type="NCBI Taxonomy" id="181762"/>
    <lineage>
        <taxon>Eukaryota</taxon>
        <taxon>Fungi</taxon>
        <taxon>Dikarya</taxon>
        <taxon>Basidiomycota</taxon>
        <taxon>Agaricomycotina</taxon>
        <taxon>Agaricomycetes</taxon>
        <taxon>Agaricomycetidae</taxon>
        <taxon>Agaricales</taxon>
        <taxon>Agaricineae</taxon>
        <taxon>Strophariaceae</taxon>
        <taxon>Psilocybe</taxon>
    </lineage>
</organism>
<comment type="caution">
    <text evidence="2">The sequence shown here is derived from an EMBL/GenBank/DDBJ whole genome shotgun (WGS) entry which is preliminary data.</text>
</comment>
<evidence type="ECO:0000256" key="1">
    <source>
        <dbReference type="SAM" id="MobiDB-lite"/>
    </source>
</evidence>
<accession>A0A8H7XRU6</accession>
<dbReference type="EMBL" id="JAFIQS010000009">
    <property type="protein sequence ID" value="KAG5165877.1"/>
    <property type="molecule type" value="Genomic_DNA"/>
</dbReference>
<name>A0A8H7XRU6_PSICU</name>
<protein>
    <submittedName>
        <fullName evidence="2">Uncharacterized protein</fullName>
    </submittedName>
</protein>
<dbReference type="OrthoDB" id="2990408at2759"/>
<evidence type="ECO:0000313" key="2">
    <source>
        <dbReference type="EMBL" id="KAG5165877.1"/>
    </source>
</evidence>
<reference evidence="2" key="1">
    <citation type="submission" date="2021-02" db="EMBL/GenBank/DDBJ databases">
        <title>Psilocybe cubensis genome.</title>
        <authorList>
            <person name="Mckernan K.J."/>
            <person name="Crawford S."/>
            <person name="Trippe A."/>
            <person name="Kane L.T."/>
            <person name="Mclaughlin S."/>
        </authorList>
    </citation>
    <scope>NUCLEOTIDE SEQUENCE [LARGE SCALE GENOMIC DNA]</scope>
    <source>
        <strain evidence="2">MGC-MH-2018</strain>
    </source>
</reference>
<proteinExistence type="predicted"/>
<feature type="compositionally biased region" description="Basic and acidic residues" evidence="1">
    <location>
        <begin position="8"/>
        <end position="26"/>
    </location>
</feature>
<gene>
    <name evidence="2" type="ORF">JR316_009463</name>
</gene>
<dbReference type="AlphaFoldDB" id="A0A8H7XRU6"/>
<sequence length="86" mass="9754">MSSSQHSHSPDEVEKISSQHTNREGTLHQSELGPKAHRKHFFSPLDPAYAEAVNLDAESVEFSEDEERAVRKIRFVHDSCVVKLLI</sequence>